<accession>A0ABD3PNN3</accession>
<keyword evidence="2" id="KW-0040">ANK repeat</keyword>
<evidence type="ECO:0000256" key="4">
    <source>
        <dbReference type="SAM" id="MobiDB-lite"/>
    </source>
</evidence>
<feature type="transmembrane region" description="Helical" evidence="5">
    <location>
        <begin position="726"/>
        <end position="750"/>
    </location>
</feature>
<reference evidence="6 7" key="1">
    <citation type="journal article" date="2020" name="G3 (Bethesda)">
        <title>Improved Reference Genome for Cyclotella cryptica CCMP332, a Model for Cell Wall Morphogenesis, Salinity Adaptation, and Lipid Production in Diatoms (Bacillariophyta).</title>
        <authorList>
            <person name="Roberts W.R."/>
            <person name="Downey K.M."/>
            <person name="Ruck E.C."/>
            <person name="Traller J.C."/>
            <person name="Alverson A.J."/>
        </authorList>
    </citation>
    <scope>NUCLEOTIDE SEQUENCE [LARGE SCALE GENOMIC DNA]</scope>
    <source>
        <strain evidence="6 7">CCMP332</strain>
    </source>
</reference>
<protein>
    <recommendedName>
        <fullName evidence="8">Ion transport domain-containing protein</fullName>
    </recommendedName>
</protein>
<keyword evidence="3" id="KW-0175">Coiled coil</keyword>
<keyword evidence="5" id="KW-0812">Transmembrane</keyword>
<dbReference type="Pfam" id="PF12796">
    <property type="entry name" value="Ank_2"/>
    <property type="match status" value="1"/>
</dbReference>
<dbReference type="InterPro" id="IPR036770">
    <property type="entry name" value="Ankyrin_rpt-contain_sf"/>
</dbReference>
<dbReference type="SMART" id="SM00248">
    <property type="entry name" value="ANK"/>
    <property type="match status" value="4"/>
</dbReference>
<feature type="coiled-coil region" evidence="3">
    <location>
        <begin position="811"/>
        <end position="838"/>
    </location>
</feature>
<evidence type="ECO:0000256" key="1">
    <source>
        <dbReference type="ARBA" id="ARBA00022737"/>
    </source>
</evidence>
<evidence type="ECO:0000313" key="7">
    <source>
        <dbReference type="Proteomes" id="UP001516023"/>
    </source>
</evidence>
<dbReference type="InterPro" id="IPR002110">
    <property type="entry name" value="Ankyrin_rpt"/>
</dbReference>
<feature type="transmembrane region" description="Helical" evidence="5">
    <location>
        <begin position="381"/>
        <end position="398"/>
    </location>
</feature>
<dbReference type="SUPFAM" id="SSF48403">
    <property type="entry name" value="Ankyrin repeat"/>
    <property type="match status" value="1"/>
</dbReference>
<keyword evidence="1" id="KW-0677">Repeat</keyword>
<keyword evidence="7" id="KW-1185">Reference proteome</keyword>
<dbReference type="EMBL" id="JABMIG020000143">
    <property type="protein sequence ID" value="KAL3789281.1"/>
    <property type="molecule type" value="Genomic_DNA"/>
</dbReference>
<feature type="transmembrane region" description="Helical" evidence="5">
    <location>
        <begin position="419"/>
        <end position="437"/>
    </location>
</feature>
<gene>
    <name evidence="6" type="ORF">HJC23_000347</name>
</gene>
<feature type="transmembrane region" description="Helical" evidence="5">
    <location>
        <begin position="489"/>
        <end position="510"/>
    </location>
</feature>
<dbReference type="Proteomes" id="UP001516023">
    <property type="component" value="Unassembled WGS sequence"/>
</dbReference>
<feature type="compositionally biased region" description="Low complexity" evidence="4">
    <location>
        <begin position="7"/>
        <end position="20"/>
    </location>
</feature>
<dbReference type="PANTHER" id="PTHR24153:SF8">
    <property type="entry name" value="FORKED, ISOFORM F"/>
    <property type="match status" value="1"/>
</dbReference>
<keyword evidence="5" id="KW-1133">Transmembrane helix</keyword>
<name>A0ABD3PNN3_9STRA</name>
<evidence type="ECO:0000313" key="6">
    <source>
        <dbReference type="EMBL" id="KAL3789281.1"/>
    </source>
</evidence>
<dbReference type="GO" id="GO:0016020">
    <property type="term" value="C:membrane"/>
    <property type="evidence" value="ECO:0007669"/>
    <property type="project" value="UniProtKB-SubCell"/>
</dbReference>
<dbReference type="InterPro" id="IPR052420">
    <property type="entry name" value="Espin/Espin-like"/>
</dbReference>
<dbReference type="Gene3D" id="1.25.40.20">
    <property type="entry name" value="Ankyrin repeat-containing domain"/>
    <property type="match status" value="1"/>
</dbReference>
<evidence type="ECO:0000256" key="2">
    <source>
        <dbReference type="ARBA" id="ARBA00023043"/>
    </source>
</evidence>
<feature type="transmembrane region" description="Helical" evidence="5">
    <location>
        <begin position="338"/>
        <end position="361"/>
    </location>
</feature>
<feature type="region of interest" description="Disordered" evidence="4">
    <location>
        <begin position="1"/>
        <end position="21"/>
    </location>
</feature>
<evidence type="ECO:0008006" key="8">
    <source>
        <dbReference type="Google" id="ProtNLM"/>
    </source>
</evidence>
<keyword evidence="5" id="KW-0472">Membrane</keyword>
<feature type="transmembrane region" description="Helical" evidence="5">
    <location>
        <begin position="598"/>
        <end position="629"/>
    </location>
</feature>
<dbReference type="AlphaFoldDB" id="A0ABD3PNN3"/>
<evidence type="ECO:0000256" key="3">
    <source>
        <dbReference type="SAM" id="Coils"/>
    </source>
</evidence>
<sequence>MPRKTSIEFSSSSNNCSDISSYRDDEYYDYDDYDDEELDPLTTPLDELIDLVNDYDAPRWDGTTSAPSFAAAIETKGEFDTTSLHVACRNNPPTDVVDVMIMAAPDMIYWADSFGWLPLHYACANGADLEVVRLLVDAYPDSRLVTDKRGRTPLHFALGNVETPATVQLVRLLAGKRKESVRWPDENQMLPLHYACAYGAPVEVCVVLIECWEEGMGKKDAKGRNALHFAMGNADRTNTPAIVQTLLSLDDKGQLDTLDSDSCLPLHLLNAKAEYIEETNELARENILNCVKIYLGTKPKMRNELFVGILNMPEWVKDAAVIHPTVQTMLNTKISSRFPTMILMLDCYFLAAVIAAFSVTSLQSIERRNNPNNTSHTDRDVSAALLSPLYIGAFYFLLREITQMISVREHTSLMAYLRDLENFFNLTFVFLISYYSVLMQTGLGDDERFRIGCAFTMGVCWNQVLSYFRSILIDFAVFVSGVLFVVKRLVAFMICMIIMVVAFAQMYYTLFRHSEECERMEEDALILANTTNSENATNSLNSTDDILKYFDDEYASFFIPESDVEDCEPELDYPYCTSIWASIYKTYNLMLGEQDDDIFVWSTTTLVLNCVFFFLVVILLLNVLIAIICDLYGIITNDRAAIVFWGNRLAFIVDMDMITDGPWKETVRSIFRLRDDVDEEGNKDDRAGEEEKVEISWERILWKKLVENFDPRIEEKRIKTFLLLPWRVCVSMFFIPFWLLVGILSAGWLWPPQVREGLFVQRVSMPKDSTVAQEAELRMHEVGELRHALSTVQNEIVDEFNKDRTEMLVLKVKMDKMRKELKDEMKNIKKTMTSLFQIQQQMLNM</sequence>
<comment type="caution">
    <text evidence="6">The sequence shown here is derived from an EMBL/GenBank/DDBJ whole genome shotgun (WGS) entry which is preliminary data.</text>
</comment>
<evidence type="ECO:0000256" key="5">
    <source>
        <dbReference type="SAM" id="Phobius"/>
    </source>
</evidence>
<proteinExistence type="predicted"/>
<organism evidence="6 7">
    <name type="scientific">Cyclotella cryptica</name>
    <dbReference type="NCBI Taxonomy" id="29204"/>
    <lineage>
        <taxon>Eukaryota</taxon>
        <taxon>Sar</taxon>
        <taxon>Stramenopiles</taxon>
        <taxon>Ochrophyta</taxon>
        <taxon>Bacillariophyta</taxon>
        <taxon>Coscinodiscophyceae</taxon>
        <taxon>Thalassiosirophycidae</taxon>
        <taxon>Stephanodiscales</taxon>
        <taxon>Stephanodiscaceae</taxon>
        <taxon>Cyclotella</taxon>
    </lineage>
</organism>
<dbReference type="PANTHER" id="PTHR24153">
    <property type="entry name" value="ESPIN"/>
    <property type="match status" value="1"/>
</dbReference>